<feature type="chain" id="PRO_5041983222" evidence="1">
    <location>
        <begin position="20"/>
        <end position="144"/>
    </location>
</feature>
<organism evidence="2 3">
    <name type="scientific">Mycena pura</name>
    <dbReference type="NCBI Taxonomy" id="153505"/>
    <lineage>
        <taxon>Eukaryota</taxon>
        <taxon>Fungi</taxon>
        <taxon>Dikarya</taxon>
        <taxon>Basidiomycota</taxon>
        <taxon>Agaricomycotina</taxon>
        <taxon>Agaricomycetes</taxon>
        <taxon>Agaricomycetidae</taxon>
        <taxon>Agaricales</taxon>
        <taxon>Marasmiineae</taxon>
        <taxon>Mycenaceae</taxon>
        <taxon>Mycena</taxon>
    </lineage>
</organism>
<dbReference type="EMBL" id="JARJCW010000104">
    <property type="protein sequence ID" value="KAJ7193865.1"/>
    <property type="molecule type" value="Genomic_DNA"/>
</dbReference>
<dbReference type="AlphaFoldDB" id="A0AAD6UWZ9"/>
<feature type="signal peptide" evidence="1">
    <location>
        <begin position="1"/>
        <end position="19"/>
    </location>
</feature>
<sequence>MKFLASLTISAVLAATAFAQSISIQAPVDGATVQAGSSITVEVIQHSSSSDLVQVALAIGLGIPNMAPAIGGNILYNGPFNPQIQNTGIPTGQGPPTAILQNFTVTIPASTPAGPMSLNVAHFDLIGAIKGPHTETVSINLNVV</sequence>
<gene>
    <name evidence="2" type="ORF">GGX14DRAFT_405228</name>
</gene>
<dbReference type="Proteomes" id="UP001219525">
    <property type="component" value="Unassembled WGS sequence"/>
</dbReference>
<keyword evidence="3" id="KW-1185">Reference proteome</keyword>
<dbReference type="Pfam" id="PF19271">
    <property type="entry name" value="Nis1"/>
    <property type="match status" value="1"/>
</dbReference>
<comment type="caution">
    <text evidence="2">The sequence shown here is derived from an EMBL/GenBank/DDBJ whole genome shotgun (WGS) entry which is preliminary data.</text>
</comment>
<evidence type="ECO:0000313" key="2">
    <source>
        <dbReference type="EMBL" id="KAJ7193865.1"/>
    </source>
</evidence>
<keyword evidence="1" id="KW-0732">Signal</keyword>
<proteinExistence type="predicted"/>
<reference evidence="2" key="1">
    <citation type="submission" date="2023-03" db="EMBL/GenBank/DDBJ databases">
        <title>Massive genome expansion in bonnet fungi (Mycena s.s.) driven by repeated elements and novel gene families across ecological guilds.</title>
        <authorList>
            <consortium name="Lawrence Berkeley National Laboratory"/>
            <person name="Harder C.B."/>
            <person name="Miyauchi S."/>
            <person name="Viragh M."/>
            <person name="Kuo A."/>
            <person name="Thoen E."/>
            <person name="Andreopoulos B."/>
            <person name="Lu D."/>
            <person name="Skrede I."/>
            <person name="Drula E."/>
            <person name="Henrissat B."/>
            <person name="Morin E."/>
            <person name="Kohler A."/>
            <person name="Barry K."/>
            <person name="LaButti K."/>
            <person name="Morin E."/>
            <person name="Salamov A."/>
            <person name="Lipzen A."/>
            <person name="Mereny Z."/>
            <person name="Hegedus B."/>
            <person name="Baldrian P."/>
            <person name="Stursova M."/>
            <person name="Weitz H."/>
            <person name="Taylor A."/>
            <person name="Grigoriev I.V."/>
            <person name="Nagy L.G."/>
            <person name="Martin F."/>
            <person name="Kauserud H."/>
        </authorList>
    </citation>
    <scope>NUCLEOTIDE SEQUENCE</scope>
    <source>
        <strain evidence="2">9144</strain>
    </source>
</reference>
<dbReference type="InterPro" id="IPR045469">
    <property type="entry name" value="Nis1"/>
</dbReference>
<evidence type="ECO:0000313" key="3">
    <source>
        <dbReference type="Proteomes" id="UP001219525"/>
    </source>
</evidence>
<protein>
    <submittedName>
        <fullName evidence="2">Uncharacterized protein</fullName>
    </submittedName>
</protein>
<accession>A0AAD6UWZ9</accession>
<name>A0AAD6UWZ9_9AGAR</name>
<evidence type="ECO:0000256" key="1">
    <source>
        <dbReference type="SAM" id="SignalP"/>
    </source>
</evidence>